<keyword evidence="2" id="KW-1133">Transmembrane helix</keyword>
<evidence type="ECO:0000256" key="2">
    <source>
        <dbReference type="SAM" id="Phobius"/>
    </source>
</evidence>
<organism evidence="3 4">
    <name type="scientific">Prunus mume</name>
    <name type="common">Japanese apricot</name>
    <name type="synonym">Armeniaca mume</name>
    <dbReference type="NCBI Taxonomy" id="102107"/>
    <lineage>
        <taxon>Eukaryota</taxon>
        <taxon>Viridiplantae</taxon>
        <taxon>Streptophyta</taxon>
        <taxon>Embryophyta</taxon>
        <taxon>Tracheophyta</taxon>
        <taxon>Spermatophyta</taxon>
        <taxon>Magnoliopsida</taxon>
        <taxon>eudicotyledons</taxon>
        <taxon>Gunneridae</taxon>
        <taxon>Pentapetalae</taxon>
        <taxon>rosids</taxon>
        <taxon>fabids</taxon>
        <taxon>Rosales</taxon>
        <taxon>Rosaceae</taxon>
        <taxon>Amygdaloideae</taxon>
        <taxon>Amygdaleae</taxon>
        <taxon>Prunus</taxon>
    </lineage>
</organism>
<keyword evidence="1" id="KW-0732">Signal</keyword>
<dbReference type="Proteomes" id="UP000694861">
    <property type="component" value="Linkage group LG6"/>
</dbReference>
<dbReference type="PANTHER" id="PTHR33470">
    <property type="entry name" value="OS01G0164075 PROTEIN"/>
    <property type="match status" value="1"/>
</dbReference>
<dbReference type="Pfam" id="PF01190">
    <property type="entry name" value="Pollen_Ole_e_1"/>
    <property type="match status" value="1"/>
</dbReference>
<evidence type="ECO:0000256" key="1">
    <source>
        <dbReference type="ARBA" id="ARBA00022729"/>
    </source>
</evidence>
<protein>
    <submittedName>
        <fullName evidence="4">Proline-rich protein 3</fullName>
    </submittedName>
</protein>
<dbReference type="RefSeq" id="XP_008235211.1">
    <property type="nucleotide sequence ID" value="XM_008236989.1"/>
</dbReference>
<gene>
    <name evidence="4" type="primary">LOC103334063</name>
</gene>
<keyword evidence="3" id="KW-1185">Reference proteome</keyword>
<keyword evidence="2" id="KW-0812">Transmembrane</keyword>
<proteinExistence type="predicted"/>
<keyword evidence="2" id="KW-0472">Membrane</keyword>
<dbReference type="GeneID" id="103334063"/>
<feature type="transmembrane region" description="Helical" evidence="2">
    <location>
        <begin position="28"/>
        <end position="48"/>
    </location>
</feature>
<evidence type="ECO:0000313" key="3">
    <source>
        <dbReference type="Proteomes" id="UP000694861"/>
    </source>
</evidence>
<name>A0ABM0P6W3_PRUMU</name>
<reference evidence="4" key="2">
    <citation type="submission" date="2025-08" db="UniProtKB">
        <authorList>
            <consortium name="RefSeq"/>
        </authorList>
    </citation>
    <scope>IDENTIFICATION</scope>
</reference>
<sequence length="191" mass="20740">MDHGDALYPYPSYLASIPQKSLTILSMAFNRFFSATSLLVLALVAVLITPSSAASNHYDEMNLQSTKSILGIQGLVYCKSGPKVIPLEGSVARITCEAADEYGLESSPITILSDATDAKGYFFATLSPYEIENHKKLTQCRAFIELSPLESCNVPTDLNNGISGAVLASYRLLHDKNIRLYTVGPFTFTSS</sequence>
<reference evidence="3" key="1">
    <citation type="journal article" date="2012" name="Nat. Commun.">
        <title>The genome of Prunus mume.</title>
        <authorList>
            <person name="Zhang Q."/>
            <person name="Chen W."/>
            <person name="Sun L."/>
            <person name="Zhao F."/>
            <person name="Huang B."/>
            <person name="Yang W."/>
            <person name="Tao Y."/>
            <person name="Wang J."/>
            <person name="Yuan Z."/>
            <person name="Fan G."/>
            <person name="Xing Z."/>
            <person name="Han C."/>
            <person name="Pan H."/>
            <person name="Zhong X."/>
            <person name="Shi W."/>
            <person name="Liang X."/>
            <person name="Du D."/>
            <person name="Sun F."/>
            <person name="Xu Z."/>
            <person name="Hao R."/>
            <person name="Lv T."/>
            <person name="Lv Y."/>
            <person name="Zheng Z."/>
            <person name="Sun M."/>
            <person name="Luo L."/>
            <person name="Cai M."/>
            <person name="Gao Y."/>
            <person name="Wang J."/>
            <person name="Yin Y."/>
            <person name="Xu X."/>
            <person name="Cheng T."/>
            <person name="Wang J."/>
        </authorList>
    </citation>
    <scope>NUCLEOTIDE SEQUENCE [LARGE SCALE GENOMIC DNA]</scope>
</reference>
<evidence type="ECO:0000313" key="4">
    <source>
        <dbReference type="RefSeq" id="XP_008235211.1"/>
    </source>
</evidence>
<dbReference type="PANTHER" id="PTHR33470:SF58">
    <property type="entry name" value="POLLEN OLE E 1 ALLERGEN AND EXTENSIN FAMILY PROTEIN"/>
    <property type="match status" value="1"/>
</dbReference>
<accession>A0ABM0P6W3</accession>